<reference evidence="2" key="1">
    <citation type="submission" date="2017-01" db="EMBL/GenBank/DDBJ databases">
        <title>Comparative genomics of anhydrobiosis in the tardigrade Hypsibius dujardini.</title>
        <authorList>
            <person name="Yoshida Y."/>
            <person name="Koutsovoulos G."/>
            <person name="Laetsch D."/>
            <person name="Stevens L."/>
            <person name="Kumar S."/>
            <person name="Horikawa D."/>
            <person name="Ishino K."/>
            <person name="Komine S."/>
            <person name="Tomita M."/>
            <person name="Blaxter M."/>
            <person name="Arakawa K."/>
        </authorList>
    </citation>
    <scope>NUCLEOTIDE SEQUENCE [LARGE SCALE GENOMIC DNA]</scope>
    <source>
        <strain evidence="2">Z151</strain>
    </source>
</reference>
<proteinExistence type="predicted"/>
<comment type="caution">
    <text evidence="1">The sequence shown here is derived from an EMBL/GenBank/DDBJ whole genome shotgun (WGS) entry which is preliminary data.</text>
</comment>
<name>A0A1W0XFA6_HYPEX</name>
<dbReference type="AlphaFoldDB" id="A0A1W0XFA6"/>
<protein>
    <recommendedName>
        <fullName evidence="3">F-box domain-containing protein</fullName>
    </recommendedName>
</protein>
<keyword evidence="2" id="KW-1185">Reference proteome</keyword>
<dbReference type="Proteomes" id="UP000192578">
    <property type="component" value="Unassembled WGS sequence"/>
</dbReference>
<dbReference type="CDD" id="cd09917">
    <property type="entry name" value="F-box_SF"/>
    <property type="match status" value="1"/>
</dbReference>
<evidence type="ECO:0000313" key="1">
    <source>
        <dbReference type="EMBL" id="OQV26169.1"/>
    </source>
</evidence>
<evidence type="ECO:0000313" key="2">
    <source>
        <dbReference type="Proteomes" id="UP000192578"/>
    </source>
</evidence>
<gene>
    <name evidence="1" type="ORF">BV898_00290</name>
</gene>
<evidence type="ECO:0008006" key="3">
    <source>
        <dbReference type="Google" id="ProtNLM"/>
    </source>
</evidence>
<accession>A0A1W0XFA6</accession>
<organism evidence="1 2">
    <name type="scientific">Hypsibius exemplaris</name>
    <name type="common">Freshwater tardigrade</name>
    <dbReference type="NCBI Taxonomy" id="2072580"/>
    <lineage>
        <taxon>Eukaryota</taxon>
        <taxon>Metazoa</taxon>
        <taxon>Ecdysozoa</taxon>
        <taxon>Tardigrada</taxon>
        <taxon>Eutardigrada</taxon>
        <taxon>Parachela</taxon>
        <taxon>Hypsibioidea</taxon>
        <taxon>Hypsibiidae</taxon>
        <taxon>Hypsibius</taxon>
    </lineage>
</organism>
<sequence length="246" mass="28662">MENLFRYCDLPTRCKLRRVSHYWKRLASREDVNEVVIVDETCCLVSTKTSPWLQTPSMNAGFSTRNTYCIWDVETVNLEKLSRHGLMGFHAQSIIYRPPLNYCLFHRQLVHLIRTISMYFSNVCQIALCKVVVGSSDAGGVIANRLWASTSLWKEKMSNKDEPKFHHLKSARFKLRVPESDDFYYGTCLELATNVSWLKVEWRDGGRASLDPFIWPYPKAQRDWFARCAPLLPQYCHKWIAEGLTN</sequence>
<dbReference type="EMBL" id="MTYJ01000001">
    <property type="protein sequence ID" value="OQV26169.1"/>
    <property type="molecule type" value="Genomic_DNA"/>
</dbReference>